<evidence type="ECO:0000313" key="2">
    <source>
        <dbReference type="Proteomes" id="UP000593972"/>
    </source>
</evidence>
<reference evidence="1 2" key="1">
    <citation type="submission" date="2020-03" db="EMBL/GenBank/DDBJ databases">
        <title>Complete genome sequence of Lactobacillus paracasei strain NFFJ04, isolated from animal feed.</title>
        <authorList>
            <person name="Jung J.Y."/>
        </authorList>
    </citation>
    <scope>NUCLEOTIDE SEQUENCE [LARGE SCALE GENOMIC DNA]</scope>
    <source>
        <strain evidence="1 2">NFFJ04</strain>
    </source>
</reference>
<protein>
    <recommendedName>
        <fullName evidence="3">Phage protein</fullName>
    </recommendedName>
</protein>
<dbReference type="EMBL" id="CP050500">
    <property type="protein sequence ID" value="QOP54936.1"/>
    <property type="molecule type" value="Genomic_DNA"/>
</dbReference>
<sequence>MSDDDLLLILKANLGISSTGRDNYLKPLLKSTRDELVNQKGIPVDDVTSEMFLVDLTAFRYRNRGEGAMPRNLAYRLHNLMIHRQGEQSRAASTDGGGD</sequence>
<dbReference type="Proteomes" id="UP000593972">
    <property type="component" value="Chromosome"/>
</dbReference>
<evidence type="ECO:0008006" key="3">
    <source>
        <dbReference type="Google" id="ProtNLM"/>
    </source>
</evidence>
<gene>
    <name evidence="1" type="ORF">HCJ88_03735</name>
</gene>
<dbReference type="RefSeq" id="WP_193137319.1">
    <property type="nucleotide sequence ID" value="NZ_CP045567.1"/>
</dbReference>
<name>A0ABD7BR91_LACPA</name>
<organism evidence="1 2">
    <name type="scientific">Lacticaseibacillus paracasei</name>
    <name type="common">Lactobacillus paracasei</name>
    <dbReference type="NCBI Taxonomy" id="1597"/>
    <lineage>
        <taxon>Bacteria</taxon>
        <taxon>Bacillati</taxon>
        <taxon>Bacillota</taxon>
        <taxon>Bacilli</taxon>
        <taxon>Lactobacillales</taxon>
        <taxon>Lactobacillaceae</taxon>
        <taxon>Lacticaseibacillus</taxon>
    </lineage>
</organism>
<evidence type="ECO:0000313" key="1">
    <source>
        <dbReference type="EMBL" id="QOP54936.1"/>
    </source>
</evidence>
<accession>A0ABD7BR91</accession>
<proteinExistence type="predicted"/>
<dbReference type="AlphaFoldDB" id="A0ABD7BR91"/>